<evidence type="ECO:0000313" key="3">
    <source>
        <dbReference type="Proteomes" id="UP000593966"/>
    </source>
</evidence>
<accession>A0A7S6VXN6</accession>
<dbReference type="PROSITE" id="PS50005">
    <property type="entry name" value="TPR"/>
    <property type="match status" value="1"/>
</dbReference>
<sequence>MLNSEMTLAQLNQFLASKAQQIQKAFKNRDYLSANQQLLELIEVVPSHQNVLCDLAITEMRLGNYQIAYDYLQQAIQYHPHTVEINTYDAMSEVCYFLNDRKQQKYYGRLANQAKKDAVQHEKRLSLPQTAPPQFNPQEPSENIISYSLYGDLPRYCEGAVLNTQFAKDIFPEWTCRFYIDESVPLKIVERLKALGAQIIYVNEQQKQLSGLYWRFFVMHDPQVKRFLVRDADSFLSYKERAAVQAWIESDCYFHCMHDSYDHVELLLAGMFAGCSGIFPDIEQDIRQFLARDRHLIERVMDQHYLRYCIWPTAAQSILIHDSQEYDATALDFPLQTNEYDENFHIGRIEARWKVQVEHSFEPNTWLIWSLKDENQHTICEYDVYVESNVFNIMLPKIYTDHLNRGEWYIETQPKKINSY</sequence>
<dbReference type="InterPro" id="IPR011990">
    <property type="entry name" value="TPR-like_helical_dom_sf"/>
</dbReference>
<dbReference type="SUPFAM" id="SSF48452">
    <property type="entry name" value="TPR-like"/>
    <property type="match status" value="1"/>
</dbReference>
<organism evidence="2 3">
    <name type="scientific">Acinetobacter piscicola</name>
    <dbReference type="NCBI Taxonomy" id="2006115"/>
    <lineage>
        <taxon>Bacteria</taxon>
        <taxon>Pseudomonadati</taxon>
        <taxon>Pseudomonadota</taxon>
        <taxon>Gammaproteobacteria</taxon>
        <taxon>Moraxellales</taxon>
        <taxon>Moraxellaceae</taxon>
        <taxon>Acinetobacter</taxon>
    </lineage>
</organism>
<dbReference type="AlphaFoldDB" id="A0A7S6VXN6"/>
<gene>
    <name evidence="2" type="ORF">G0028_13315</name>
</gene>
<evidence type="ECO:0000256" key="1">
    <source>
        <dbReference type="PROSITE-ProRule" id="PRU00339"/>
    </source>
</evidence>
<dbReference type="InterPro" id="IPR019734">
    <property type="entry name" value="TPR_rpt"/>
</dbReference>
<dbReference type="EMBL" id="CP048659">
    <property type="protein sequence ID" value="QOW46799.1"/>
    <property type="molecule type" value="Genomic_DNA"/>
</dbReference>
<keyword evidence="3" id="KW-1185">Reference proteome</keyword>
<name>A0A7S6VXN6_9GAMM</name>
<proteinExistence type="predicted"/>
<protein>
    <submittedName>
        <fullName evidence="2">Tetratricopeptide repeat protein</fullName>
    </submittedName>
</protein>
<reference evidence="2 3" key="1">
    <citation type="submission" date="2020-02" db="EMBL/GenBank/DDBJ databases">
        <title>Tigecycline-resistant Acinetobacter species from pigs and migratory birds.</title>
        <authorList>
            <person name="Chen C."/>
            <person name="Sun J."/>
            <person name="Liao X.-P."/>
            <person name="Liu Y.-H."/>
        </authorList>
    </citation>
    <scope>NUCLEOTIDE SEQUENCE [LARGE SCALE GENOMIC DNA]</scope>
    <source>
        <strain evidence="2 3">YH12207_T</strain>
    </source>
</reference>
<dbReference type="Proteomes" id="UP000593966">
    <property type="component" value="Chromosome"/>
</dbReference>
<feature type="repeat" description="TPR" evidence="1">
    <location>
        <begin position="49"/>
        <end position="82"/>
    </location>
</feature>
<keyword evidence="1" id="KW-0802">TPR repeat</keyword>
<dbReference type="Gene3D" id="1.25.40.10">
    <property type="entry name" value="Tetratricopeptide repeat domain"/>
    <property type="match status" value="1"/>
</dbReference>
<evidence type="ECO:0000313" key="2">
    <source>
        <dbReference type="EMBL" id="QOW46799.1"/>
    </source>
</evidence>
<dbReference type="RefSeq" id="WP_180045290.1">
    <property type="nucleotide sequence ID" value="NZ_CP048659.1"/>
</dbReference>